<evidence type="ECO:0000313" key="2">
    <source>
        <dbReference type="EMBL" id="KAI1690977.1"/>
    </source>
</evidence>
<dbReference type="SUPFAM" id="SSF53474">
    <property type="entry name" value="alpha/beta-Hydrolases"/>
    <property type="match status" value="1"/>
</dbReference>
<dbReference type="InterPro" id="IPR010662">
    <property type="entry name" value="RBBP9/YdeN"/>
</dbReference>
<keyword evidence="2" id="KW-0378">Hydrolase</keyword>
<evidence type="ECO:0000256" key="1">
    <source>
        <dbReference type="SAM" id="MobiDB-lite"/>
    </source>
</evidence>
<feature type="region of interest" description="Disordered" evidence="1">
    <location>
        <begin position="119"/>
        <end position="156"/>
    </location>
</feature>
<evidence type="ECO:0000313" key="3">
    <source>
        <dbReference type="Proteomes" id="UP001201812"/>
    </source>
</evidence>
<sequence length="225" mass="25321">MAAKTGATSSFATGKGQPNKFCRNCRLFPLTVGFTLSTSAHHESLRRRYPHSPPGFTNSGPDHWQTRWEQKLSTARRVEQAQWSKPVRDDWIARIAEEVNACDKPVVLVAHSLAYPPSSMRSAFPQRSPAPSWSRRRCRQSRHPPETSETFGPYPREPLPFPSMTIASRNDPFGSYEHAMTSPTAGLSADRCRRVRPYQQRIRPRAVARGNDGLCQVPQPVEAVI</sequence>
<comment type="caution">
    <text evidence="2">The sequence shown here is derived from an EMBL/GenBank/DDBJ whole genome shotgun (WGS) entry which is preliminary data.</text>
</comment>
<protein>
    <submittedName>
        <fullName evidence="2">Serine hydrolase domain-containing protein</fullName>
    </submittedName>
</protein>
<dbReference type="Gene3D" id="3.40.50.1820">
    <property type="entry name" value="alpha/beta hydrolase"/>
    <property type="match status" value="1"/>
</dbReference>
<reference evidence="2" key="1">
    <citation type="submission" date="2022-01" db="EMBL/GenBank/DDBJ databases">
        <title>Genome Sequence Resource for Two Populations of Ditylenchus destructor, the Migratory Endoparasitic Phytonematode.</title>
        <authorList>
            <person name="Zhang H."/>
            <person name="Lin R."/>
            <person name="Xie B."/>
        </authorList>
    </citation>
    <scope>NUCLEOTIDE SEQUENCE</scope>
    <source>
        <strain evidence="2">BazhouSP</strain>
    </source>
</reference>
<dbReference type="AlphaFoldDB" id="A0AAD4MEQ2"/>
<dbReference type="Proteomes" id="UP001201812">
    <property type="component" value="Unassembled WGS sequence"/>
</dbReference>
<keyword evidence="3" id="KW-1185">Reference proteome</keyword>
<dbReference type="GO" id="GO:0016787">
    <property type="term" value="F:hydrolase activity"/>
    <property type="evidence" value="ECO:0007669"/>
    <property type="project" value="UniProtKB-KW"/>
</dbReference>
<accession>A0AAD4MEQ2</accession>
<gene>
    <name evidence="2" type="ORF">DdX_22188</name>
</gene>
<dbReference type="InterPro" id="IPR029058">
    <property type="entry name" value="AB_hydrolase_fold"/>
</dbReference>
<dbReference type="Pfam" id="PF06821">
    <property type="entry name" value="Ser_hydrolase"/>
    <property type="match status" value="1"/>
</dbReference>
<dbReference type="EMBL" id="JAKKPZ010001030">
    <property type="protein sequence ID" value="KAI1690977.1"/>
    <property type="molecule type" value="Genomic_DNA"/>
</dbReference>
<name>A0AAD4MEQ2_9BILA</name>
<proteinExistence type="predicted"/>
<organism evidence="2 3">
    <name type="scientific">Ditylenchus destructor</name>
    <dbReference type="NCBI Taxonomy" id="166010"/>
    <lineage>
        <taxon>Eukaryota</taxon>
        <taxon>Metazoa</taxon>
        <taxon>Ecdysozoa</taxon>
        <taxon>Nematoda</taxon>
        <taxon>Chromadorea</taxon>
        <taxon>Rhabditida</taxon>
        <taxon>Tylenchina</taxon>
        <taxon>Tylenchomorpha</taxon>
        <taxon>Sphaerularioidea</taxon>
        <taxon>Anguinidae</taxon>
        <taxon>Anguininae</taxon>
        <taxon>Ditylenchus</taxon>
    </lineage>
</organism>